<comment type="caution">
    <text evidence="4">The sequence shown here is derived from an EMBL/GenBank/DDBJ whole genome shotgun (WGS) entry which is preliminary data.</text>
</comment>
<name>A0A3E1QBS6_9FLAO</name>
<feature type="transmembrane region" description="Helical" evidence="1">
    <location>
        <begin position="236"/>
        <end position="254"/>
    </location>
</feature>
<dbReference type="GO" id="GO:0006487">
    <property type="term" value="P:protein N-linked glycosylation"/>
    <property type="evidence" value="ECO:0007669"/>
    <property type="project" value="TreeGrafter"/>
</dbReference>
<keyword evidence="5" id="KW-1185">Reference proteome</keyword>
<feature type="transmembrane region" description="Helical" evidence="1">
    <location>
        <begin position="287"/>
        <end position="316"/>
    </location>
</feature>
<dbReference type="Proteomes" id="UP000261082">
    <property type="component" value="Unassembled WGS sequence"/>
</dbReference>
<dbReference type="EMBL" id="QVID01000001">
    <property type="protein sequence ID" value="RFN59581.1"/>
    <property type="molecule type" value="Genomic_DNA"/>
</dbReference>
<keyword evidence="1" id="KW-1133">Transmembrane helix</keyword>
<dbReference type="AlphaFoldDB" id="A0A3E1QBS6"/>
<organism evidence="4 5">
    <name type="scientific">Marixanthomonas ophiurae</name>
    <dbReference type="NCBI Taxonomy" id="387659"/>
    <lineage>
        <taxon>Bacteria</taxon>
        <taxon>Pseudomonadati</taxon>
        <taxon>Bacteroidota</taxon>
        <taxon>Flavobacteriia</taxon>
        <taxon>Flavobacteriales</taxon>
        <taxon>Flavobacteriaceae</taxon>
        <taxon>Marixanthomonas</taxon>
    </lineage>
</organism>
<dbReference type="OrthoDB" id="9810303at2"/>
<dbReference type="InterPro" id="IPR018639">
    <property type="entry name" value="DUF2062"/>
</dbReference>
<dbReference type="InterPro" id="IPR001173">
    <property type="entry name" value="Glyco_trans_2-like"/>
</dbReference>
<feature type="domain" description="DUF2062" evidence="3">
    <location>
        <begin position="275"/>
        <end position="400"/>
    </location>
</feature>
<dbReference type="SUPFAM" id="SSF53448">
    <property type="entry name" value="Nucleotide-diphospho-sugar transferases"/>
    <property type="match status" value="1"/>
</dbReference>
<feature type="transmembrane region" description="Helical" evidence="1">
    <location>
        <begin position="373"/>
        <end position="400"/>
    </location>
</feature>
<sequence length="409" mass="46582">MKTAEQNKIHSTYLEITQKLKQYKCCVLMPTYNNYKTLKRVLDGVLKYTDDVVLVNDGSTDETLQILSAYPQIEQIHINKNQGKGYALKKGFKHAVSLGFDYAITLDSDGQHFPSDIPVFINGLDASENKNLLLIGDRNMNEADVLAQSRKGNKVSSFWVKAVTDLELHDTQAGFRLYPIKALKDINFFRNTKKFEFEVEVIVKAIWGGILVKNVPIQVLYDLEERVSHFRPFMDIARITILIIWFLIVKYFYIRPRDFFRKLKKKGIRRFLNEEFLRNNDSPEKKALSVALGLFIGLSPLWGFHTVIVIFLAIVLKLNKVIAFAFSNISLPPFIPFVFLASLTTGYWVLGQDNEVTLASVNNNFEVITSLKAYFIGSITLSVGAAVILGSLSYLCFYLFDTKKIQPDG</sequence>
<evidence type="ECO:0000259" key="2">
    <source>
        <dbReference type="Pfam" id="PF00535"/>
    </source>
</evidence>
<feature type="transmembrane region" description="Helical" evidence="1">
    <location>
        <begin position="328"/>
        <end position="350"/>
    </location>
</feature>
<evidence type="ECO:0000313" key="4">
    <source>
        <dbReference type="EMBL" id="RFN59581.1"/>
    </source>
</evidence>
<evidence type="ECO:0000313" key="5">
    <source>
        <dbReference type="Proteomes" id="UP000261082"/>
    </source>
</evidence>
<dbReference type="CDD" id="cd04179">
    <property type="entry name" value="DPM_DPG-synthase_like"/>
    <property type="match status" value="1"/>
</dbReference>
<dbReference type="PANTHER" id="PTHR10859:SF91">
    <property type="entry name" value="DOLICHYL-PHOSPHATE BETA-GLUCOSYLTRANSFERASE"/>
    <property type="match status" value="1"/>
</dbReference>
<accession>A0A3E1QBS6</accession>
<dbReference type="Pfam" id="PF00535">
    <property type="entry name" value="Glycos_transf_2"/>
    <property type="match status" value="1"/>
</dbReference>
<protein>
    <submittedName>
        <fullName evidence="4">DUF2062 domain-containing protein</fullName>
    </submittedName>
</protein>
<evidence type="ECO:0000256" key="1">
    <source>
        <dbReference type="SAM" id="Phobius"/>
    </source>
</evidence>
<reference evidence="4 5" key="1">
    <citation type="journal article" date="2007" name="Int. J. Syst. Evol. Microbiol.">
        <title>Marixanthomonas ophiurae gen. nov., sp. nov., a marine bacterium of the family Flavobacteriaceae isolated from a deep-sea brittle star.</title>
        <authorList>
            <person name="Romanenko L.A."/>
            <person name="Uchino M."/>
            <person name="Frolova G.M."/>
            <person name="Mikhailov V.V."/>
        </authorList>
    </citation>
    <scope>NUCLEOTIDE SEQUENCE [LARGE SCALE GENOMIC DNA]</scope>
    <source>
        <strain evidence="4 5">KMM 3046</strain>
    </source>
</reference>
<proteinExistence type="predicted"/>
<dbReference type="Pfam" id="PF09835">
    <property type="entry name" value="DUF2062"/>
    <property type="match status" value="1"/>
</dbReference>
<dbReference type="InterPro" id="IPR029044">
    <property type="entry name" value="Nucleotide-diphossugar_trans"/>
</dbReference>
<dbReference type="PANTHER" id="PTHR10859">
    <property type="entry name" value="GLYCOSYL TRANSFERASE"/>
    <property type="match status" value="1"/>
</dbReference>
<gene>
    <name evidence="4" type="ORF">DZ858_05840</name>
</gene>
<evidence type="ECO:0000259" key="3">
    <source>
        <dbReference type="Pfam" id="PF09835"/>
    </source>
</evidence>
<keyword evidence="1" id="KW-0812">Transmembrane</keyword>
<feature type="domain" description="Glycosyltransferase 2-like" evidence="2">
    <location>
        <begin position="26"/>
        <end position="185"/>
    </location>
</feature>
<keyword evidence="1" id="KW-0472">Membrane</keyword>
<dbReference type="Gene3D" id="3.90.550.10">
    <property type="entry name" value="Spore Coat Polysaccharide Biosynthesis Protein SpsA, Chain A"/>
    <property type="match status" value="1"/>
</dbReference>
<dbReference type="RefSeq" id="WP_117158643.1">
    <property type="nucleotide sequence ID" value="NZ_QVID01000001.1"/>
</dbReference>